<keyword evidence="4" id="KW-0548">Nucleotidyltransferase</keyword>
<comment type="similarity">
    <text evidence="11">Belongs to the tRNA nucleotidyltransferase/poly(A) polymerase family.</text>
</comment>
<dbReference type="GO" id="GO:0001680">
    <property type="term" value="P:tRNA 3'-terminal CCA addition"/>
    <property type="evidence" value="ECO:0007669"/>
    <property type="project" value="InterPro"/>
</dbReference>
<dbReference type="InterPro" id="IPR032828">
    <property type="entry name" value="PolyA_RNA-bd"/>
</dbReference>
<evidence type="ECO:0000256" key="3">
    <source>
        <dbReference type="ARBA" id="ARBA00022694"/>
    </source>
</evidence>
<evidence type="ECO:0000256" key="8">
    <source>
        <dbReference type="ARBA" id="ARBA00022840"/>
    </source>
</evidence>
<dbReference type="SUPFAM" id="SSF81301">
    <property type="entry name" value="Nucleotidyltransferase"/>
    <property type="match status" value="1"/>
</dbReference>
<evidence type="ECO:0000256" key="2">
    <source>
        <dbReference type="ARBA" id="ARBA00022679"/>
    </source>
</evidence>
<dbReference type="RefSeq" id="WP_138484133.1">
    <property type="nucleotide sequence ID" value="NZ_PPSW01000035.1"/>
</dbReference>
<dbReference type="GO" id="GO:0004810">
    <property type="term" value="F:CCA tRNA nucleotidyltransferase activity"/>
    <property type="evidence" value="ECO:0007669"/>
    <property type="project" value="InterPro"/>
</dbReference>
<keyword evidence="5" id="KW-0479">Metal-binding</keyword>
<dbReference type="GO" id="GO:0005524">
    <property type="term" value="F:ATP binding"/>
    <property type="evidence" value="ECO:0007669"/>
    <property type="project" value="UniProtKB-KW"/>
</dbReference>
<evidence type="ECO:0000256" key="9">
    <source>
        <dbReference type="ARBA" id="ARBA00022842"/>
    </source>
</evidence>
<feature type="domain" description="Poly A polymerase head" evidence="12">
    <location>
        <begin position="3"/>
        <end position="122"/>
    </location>
</feature>
<dbReference type="InterPro" id="IPR012006">
    <property type="entry name" value="CCA_bact"/>
</dbReference>
<dbReference type="CDD" id="cd05398">
    <property type="entry name" value="NT_ClassII-CCAase"/>
    <property type="match status" value="1"/>
</dbReference>
<dbReference type="EMBL" id="PPSW01000035">
    <property type="protein sequence ID" value="TLX45386.1"/>
    <property type="molecule type" value="Genomic_DNA"/>
</dbReference>
<evidence type="ECO:0000256" key="4">
    <source>
        <dbReference type="ARBA" id="ARBA00022695"/>
    </source>
</evidence>
<evidence type="ECO:0000256" key="7">
    <source>
        <dbReference type="ARBA" id="ARBA00022800"/>
    </source>
</evidence>
<name>A0A5R9PYI0_9GAMM</name>
<dbReference type="OrthoDB" id="9805698at2"/>
<keyword evidence="7" id="KW-0692">RNA repair</keyword>
<evidence type="ECO:0000256" key="6">
    <source>
        <dbReference type="ARBA" id="ARBA00022741"/>
    </source>
</evidence>
<feature type="domain" description="tRNA nucleotidyltransferase/poly(A) polymerase RNA and SrmB- binding" evidence="13">
    <location>
        <begin position="149"/>
        <end position="210"/>
    </location>
</feature>
<sequence length="372" mass="42049">MKVYLVGGAVRDALLNYPVVEHDYVVVGSTPDEMQSLGYKQVGKDFPVFLHPKSKDEYALARKERKNGQGYTGFICDFDPTVTLEEDLYRRDLTINAIAQDENGQLIDPCQGQADIKSRLLRHTGPAFSEDPLRILRVARFAARYHHLGFTIAPETLLLMKDMVASGELKTLTKERIWIEIEKCLKTKTLHLFLEVINDINALADVLPILPSWSNLETKKITSANQFVATKEIAIDSDTLQVCHFCFCLETSSPDGLKHIEQTLKIPSTFANSLRDFKLLNNFLNEKDFSPENILEFFNLIDLWRRPERFNLLLEILKYTQCQQDIAQTLQNCAMASQAVTAQQVISLGYHGAAIKLGLQTARIAAIEKTLS</sequence>
<evidence type="ECO:0000313" key="14">
    <source>
        <dbReference type="EMBL" id="TLX45386.1"/>
    </source>
</evidence>
<protein>
    <submittedName>
        <fullName evidence="14">tRNA nucleotidyltransferase</fullName>
    </submittedName>
</protein>
<dbReference type="Gene3D" id="1.10.3090.10">
    <property type="entry name" value="cca-adding enzyme, domain 2"/>
    <property type="match status" value="1"/>
</dbReference>
<evidence type="ECO:0000259" key="13">
    <source>
        <dbReference type="Pfam" id="PF12627"/>
    </source>
</evidence>
<dbReference type="GO" id="GO:0042245">
    <property type="term" value="P:RNA repair"/>
    <property type="evidence" value="ECO:0007669"/>
    <property type="project" value="UniProtKB-KW"/>
</dbReference>
<organism evidence="14 15">
    <name type="scientific">Pseudoalteromonas phenolica</name>
    <dbReference type="NCBI Taxonomy" id="161398"/>
    <lineage>
        <taxon>Bacteria</taxon>
        <taxon>Pseudomonadati</taxon>
        <taxon>Pseudomonadota</taxon>
        <taxon>Gammaproteobacteria</taxon>
        <taxon>Alteromonadales</taxon>
        <taxon>Pseudoalteromonadaceae</taxon>
        <taxon>Pseudoalteromonas</taxon>
    </lineage>
</organism>
<dbReference type="InterPro" id="IPR043519">
    <property type="entry name" value="NT_sf"/>
</dbReference>
<evidence type="ECO:0000313" key="15">
    <source>
        <dbReference type="Proteomes" id="UP000309186"/>
    </source>
</evidence>
<evidence type="ECO:0000256" key="11">
    <source>
        <dbReference type="RuleBase" id="RU003953"/>
    </source>
</evidence>
<evidence type="ECO:0000259" key="12">
    <source>
        <dbReference type="Pfam" id="PF01743"/>
    </source>
</evidence>
<dbReference type="PANTHER" id="PTHR47545:SF1">
    <property type="entry name" value="MULTIFUNCTIONAL CCA PROTEIN"/>
    <property type="match status" value="1"/>
</dbReference>
<keyword evidence="9" id="KW-0460">Magnesium</keyword>
<keyword evidence="8" id="KW-0067">ATP-binding</keyword>
<keyword evidence="10 11" id="KW-0694">RNA-binding</keyword>
<gene>
    <name evidence="14" type="ORF">C1E24_18895</name>
</gene>
<comment type="cofactor">
    <cofactor evidence="1">
        <name>Mg(2+)</name>
        <dbReference type="ChEBI" id="CHEBI:18420"/>
    </cofactor>
</comment>
<dbReference type="InterPro" id="IPR050124">
    <property type="entry name" value="tRNA_CCA-adding_enzyme"/>
</dbReference>
<dbReference type="SUPFAM" id="SSF81891">
    <property type="entry name" value="Poly A polymerase C-terminal region-like"/>
    <property type="match status" value="1"/>
</dbReference>
<reference evidence="14 15" key="1">
    <citation type="submission" date="2018-01" db="EMBL/GenBank/DDBJ databases">
        <title>Co-occurrence of chitin degradation, pigmentation and bioactivity in marine Pseudoalteromonas.</title>
        <authorList>
            <person name="Paulsen S."/>
            <person name="Gram L."/>
            <person name="Machado H."/>
        </authorList>
    </citation>
    <scope>NUCLEOTIDE SEQUENCE [LARGE SCALE GENOMIC DNA]</scope>
    <source>
        <strain evidence="14 15">S3663</strain>
    </source>
</reference>
<keyword evidence="6" id="KW-0547">Nucleotide-binding</keyword>
<comment type="caution">
    <text evidence="14">The sequence shown here is derived from an EMBL/GenBank/DDBJ whole genome shotgun (WGS) entry which is preliminary data.</text>
</comment>
<dbReference type="PIRSF" id="PIRSF000813">
    <property type="entry name" value="CCA_bact"/>
    <property type="match status" value="1"/>
</dbReference>
<dbReference type="Gene3D" id="3.30.460.10">
    <property type="entry name" value="Beta Polymerase, domain 2"/>
    <property type="match status" value="1"/>
</dbReference>
<evidence type="ECO:0000256" key="1">
    <source>
        <dbReference type="ARBA" id="ARBA00001946"/>
    </source>
</evidence>
<dbReference type="Proteomes" id="UP000309186">
    <property type="component" value="Unassembled WGS sequence"/>
</dbReference>
<accession>A0A5R9PYI0</accession>
<dbReference type="Pfam" id="PF01743">
    <property type="entry name" value="PolyA_pol"/>
    <property type="match status" value="1"/>
</dbReference>
<keyword evidence="3" id="KW-0819">tRNA processing</keyword>
<dbReference type="Pfam" id="PF12627">
    <property type="entry name" value="PolyA_pol_RNAbd"/>
    <property type="match status" value="1"/>
</dbReference>
<keyword evidence="2 11" id="KW-0808">Transferase</keyword>
<dbReference type="GO" id="GO:0046872">
    <property type="term" value="F:metal ion binding"/>
    <property type="evidence" value="ECO:0007669"/>
    <property type="project" value="UniProtKB-KW"/>
</dbReference>
<dbReference type="GO" id="GO:0003723">
    <property type="term" value="F:RNA binding"/>
    <property type="evidence" value="ECO:0007669"/>
    <property type="project" value="UniProtKB-KW"/>
</dbReference>
<proteinExistence type="inferred from homology"/>
<dbReference type="PANTHER" id="PTHR47545">
    <property type="entry name" value="MULTIFUNCTIONAL CCA PROTEIN"/>
    <property type="match status" value="1"/>
</dbReference>
<dbReference type="AlphaFoldDB" id="A0A5R9PYI0"/>
<dbReference type="InterPro" id="IPR002646">
    <property type="entry name" value="PolA_pol_head_dom"/>
</dbReference>
<evidence type="ECO:0000256" key="10">
    <source>
        <dbReference type="ARBA" id="ARBA00022884"/>
    </source>
</evidence>
<evidence type="ECO:0000256" key="5">
    <source>
        <dbReference type="ARBA" id="ARBA00022723"/>
    </source>
</evidence>